<reference evidence="3" key="1">
    <citation type="journal article" date="2020" name="Stud. Mycol.">
        <title>101 Dothideomycetes genomes: a test case for predicting lifestyles and emergence of pathogens.</title>
        <authorList>
            <person name="Haridas S."/>
            <person name="Albert R."/>
            <person name="Binder M."/>
            <person name="Bloem J."/>
            <person name="Labutti K."/>
            <person name="Salamov A."/>
            <person name="Andreopoulos B."/>
            <person name="Baker S."/>
            <person name="Barry K."/>
            <person name="Bills G."/>
            <person name="Bluhm B."/>
            <person name="Cannon C."/>
            <person name="Castanera R."/>
            <person name="Culley D."/>
            <person name="Daum C."/>
            <person name="Ezra D."/>
            <person name="Gonzalez J."/>
            <person name="Henrissat B."/>
            <person name="Kuo A."/>
            <person name="Liang C."/>
            <person name="Lipzen A."/>
            <person name="Lutzoni F."/>
            <person name="Magnuson J."/>
            <person name="Mondo S."/>
            <person name="Nolan M."/>
            <person name="Ohm R."/>
            <person name="Pangilinan J."/>
            <person name="Park H.-J."/>
            <person name="Ramirez L."/>
            <person name="Alfaro M."/>
            <person name="Sun H."/>
            <person name="Tritt A."/>
            <person name="Yoshinaga Y."/>
            <person name="Zwiers L.-H."/>
            <person name="Turgeon B."/>
            <person name="Goodwin S."/>
            <person name="Spatafora J."/>
            <person name="Crous P."/>
            <person name="Grigoriev I."/>
        </authorList>
    </citation>
    <scope>NUCLEOTIDE SEQUENCE</scope>
    <source>
        <strain evidence="3">CBS 119687</strain>
    </source>
</reference>
<evidence type="ECO:0000313" key="4">
    <source>
        <dbReference type="Proteomes" id="UP000799771"/>
    </source>
</evidence>
<dbReference type="GeneID" id="54402942"/>
<gene>
    <name evidence="3" type="ORF">P153DRAFT_203334</name>
</gene>
<keyword evidence="1" id="KW-1133">Transmembrane helix</keyword>
<proteinExistence type="predicted"/>
<keyword evidence="4" id="KW-1185">Reference proteome</keyword>
<accession>A0A6A6AFK8</accession>
<evidence type="ECO:0000256" key="1">
    <source>
        <dbReference type="SAM" id="Phobius"/>
    </source>
</evidence>
<dbReference type="EMBL" id="ML977503">
    <property type="protein sequence ID" value="KAF2130689.1"/>
    <property type="molecule type" value="Genomic_DNA"/>
</dbReference>
<feature type="chain" id="PRO_5025334098" description="Wax synthase domain-containing protein" evidence="2">
    <location>
        <begin position="26"/>
        <end position="199"/>
    </location>
</feature>
<keyword evidence="1" id="KW-0812">Transmembrane</keyword>
<feature type="signal peptide" evidence="2">
    <location>
        <begin position="1"/>
        <end position="25"/>
    </location>
</feature>
<sequence length="199" mass="21594">MTNLGAAKALLPCLIMAYSIPSILTALESTDKSLFDWWPVAHCTFPVLVYVSSKFPRGMKAIPQGVEVVFSSVDLPYQRRLFTAIAVVSSAVHVTLIWSHGAALLNEGVVSLLSLPLARTLASLTALTVAWGMYMSWELRRIFATEVTLVKAWAVILVSTVLLGPVASLAGTTCWSKVVLEKATSVQPLIQQTKEKSYA</sequence>
<evidence type="ECO:0000256" key="2">
    <source>
        <dbReference type="SAM" id="SignalP"/>
    </source>
</evidence>
<evidence type="ECO:0008006" key="5">
    <source>
        <dbReference type="Google" id="ProtNLM"/>
    </source>
</evidence>
<keyword evidence="1" id="KW-0472">Membrane</keyword>
<protein>
    <recommendedName>
        <fullName evidence="5">Wax synthase domain-containing protein</fullName>
    </recommendedName>
</protein>
<feature type="transmembrane region" description="Helical" evidence="1">
    <location>
        <begin position="117"/>
        <end position="137"/>
    </location>
</feature>
<keyword evidence="2" id="KW-0732">Signal</keyword>
<name>A0A6A6AFK8_9PLEO</name>
<dbReference type="AlphaFoldDB" id="A0A6A6AFK8"/>
<feature type="transmembrane region" description="Helical" evidence="1">
    <location>
        <begin position="149"/>
        <end position="170"/>
    </location>
</feature>
<dbReference type="Proteomes" id="UP000799771">
    <property type="component" value="Unassembled WGS sequence"/>
</dbReference>
<organism evidence="3 4">
    <name type="scientific">Dothidotthia symphoricarpi CBS 119687</name>
    <dbReference type="NCBI Taxonomy" id="1392245"/>
    <lineage>
        <taxon>Eukaryota</taxon>
        <taxon>Fungi</taxon>
        <taxon>Dikarya</taxon>
        <taxon>Ascomycota</taxon>
        <taxon>Pezizomycotina</taxon>
        <taxon>Dothideomycetes</taxon>
        <taxon>Pleosporomycetidae</taxon>
        <taxon>Pleosporales</taxon>
        <taxon>Dothidotthiaceae</taxon>
        <taxon>Dothidotthia</taxon>
    </lineage>
</organism>
<dbReference type="RefSeq" id="XP_033525076.1">
    <property type="nucleotide sequence ID" value="XM_033662510.1"/>
</dbReference>
<feature type="transmembrane region" description="Helical" evidence="1">
    <location>
        <begin position="81"/>
        <end position="105"/>
    </location>
</feature>
<evidence type="ECO:0000313" key="3">
    <source>
        <dbReference type="EMBL" id="KAF2130689.1"/>
    </source>
</evidence>